<accession>A0ABW2I553</accession>
<proteinExistence type="predicted"/>
<keyword evidence="2" id="KW-1185">Reference proteome</keyword>
<organism evidence="1 2">
    <name type="scientific">Paractinoplanes rhizophilus</name>
    <dbReference type="NCBI Taxonomy" id="1416877"/>
    <lineage>
        <taxon>Bacteria</taxon>
        <taxon>Bacillati</taxon>
        <taxon>Actinomycetota</taxon>
        <taxon>Actinomycetes</taxon>
        <taxon>Micromonosporales</taxon>
        <taxon>Micromonosporaceae</taxon>
        <taxon>Paractinoplanes</taxon>
    </lineage>
</organism>
<evidence type="ECO:0000313" key="1">
    <source>
        <dbReference type="EMBL" id="MFC7280022.1"/>
    </source>
</evidence>
<gene>
    <name evidence="1" type="ORF">ACFQS1_39200</name>
</gene>
<evidence type="ECO:0000313" key="2">
    <source>
        <dbReference type="Proteomes" id="UP001596548"/>
    </source>
</evidence>
<dbReference type="RefSeq" id="WP_378977908.1">
    <property type="nucleotide sequence ID" value="NZ_JBHTBJ010000072.1"/>
</dbReference>
<protein>
    <submittedName>
        <fullName evidence="1">Uncharacterized protein</fullName>
    </submittedName>
</protein>
<name>A0ABW2I553_9ACTN</name>
<reference evidence="2" key="1">
    <citation type="journal article" date="2019" name="Int. J. Syst. Evol. Microbiol.">
        <title>The Global Catalogue of Microorganisms (GCM) 10K type strain sequencing project: providing services to taxonomists for standard genome sequencing and annotation.</title>
        <authorList>
            <consortium name="The Broad Institute Genomics Platform"/>
            <consortium name="The Broad Institute Genome Sequencing Center for Infectious Disease"/>
            <person name="Wu L."/>
            <person name="Ma J."/>
        </authorList>
    </citation>
    <scope>NUCLEOTIDE SEQUENCE [LARGE SCALE GENOMIC DNA]</scope>
    <source>
        <strain evidence="2">XZYJT-10</strain>
    </source>
</reference>
<dbReference type="Proteomes" id="UP001596548">
    <property type="component" value="Unassembled WGS sequence"/>
</dbReference>
<sequence>MTTTEPGRLAAHVLLDAASIGLDTDETVIVDRAVDHLNQTGCCTALYDDETDTSVVDISNLAGGTLVLHDVLIKQIVELTGKEREVVVAETRELLDAELE</sequence>
<dbReference type="EMBL" id="JBHTBJ010000072">
    <property type="protein sequence ID" value="MFC7280022.1"/>
    <property type="molecule type" value="Genomic_DNA"/>
</dbReference>
<comment type="caution">
    <text evidence="1">The sequence shown here is derived from an EMBL/GenBank/DDBJ whole genome shotgun (WGS) entry which is preliminary data.</text>
</comment>